<comment type="caution">
    <text evidence="1">The sequence shown here is derived from an EMBL/GenBank/DDBJ whole genome shotgun (WGS) entry which is preliminary data.</text>
</comment>
<dbReference type="InterPro" id="IPR027417">
    <property type="entry name" value="P-loop_NTPase"/>
</dbReference>
<dbReference type="EMBL" id="QSHZ01000015">
    <property type="protein sequence ID" value="RHC55270.1"/>
    <property type="molecule type" value="Genomic_DNA"/>
</dbReference>
<dbReference type="Proteomes" id="UP000283975">
    <property type="component" value="Unassembled WGS sequence"/>
</dbReference>
<accession>A0A414AUJ7</accession>
<dbReference type="Gene3D" id="3.40.50.300">
    <property type="entry name" value="P-loop containing nucleotide triphosphate hydrolases"/>
    <property type="match status" value="1"/>
</dbReference>
<dbReference type="AlphaFoldDB" id="A0A414AUJ7"/>
<dbReference type="RefSeq" id="WP_119205195.1">
    <property type="nucleotide sequence ID" value="NZ_DBFWLP010000041.1"/>
</dbReference>
<evidence type="ECO:0008006" key="3">
    <source>
        <dbReference type="Google" id="ProtNLM"/>
    </source>
</evidence>
<sequence>MKAFFYIFLAIFFWILYHVWKYRNPYKLIMVFGKKGSGKSTLQAKLSLQYNRKGWKVFCSTPGIPGTYYFDTSQVGISSFPPNSVILVDEVGMVWDNRDFKNFKTHTRDYFKLQRHYRNIVYLFSQSFDVDKKIRDLTDRMYLTKNFFNCFSLARSIDKRITIVHANEGQGVSTLADDMDFTPLWLFWCGAVKVTYIPKYVKYFNSYDVPALVPANYDYTPIPSVPSFRERFVSFLQAAGPRLHRSAGAVRRKLPRLTIRRKK</sequence>
<evidence type="ECO:0000313" key="1">
    <source>
        <dbReference type="EMBL" id="RHC55270.1"/>
    </source>
</evidence>
<evidence type="ECO:0000313" key="2">
    <source>
        <dbReference type="Proteomes" id="UP000283975"/>
    </source>
</evidence>
<organism evidence="1 2">
    <name type="scientific">Enterocloster bolteae</name>
    <dbReference type="NCBI Taxonomy" id="208479"/>
    <lineage>
        <taxon>Bacteria</taxon>
        <taxon>Bacillati</taxon>
        <taxon>Bacillota</taxon>
        <taxon>Clostridia</taxon>
        <taxon>Lachnospirales</taxon>
        <taxon>Lachnospiraceae</taxon>
        <taxon>Enterocloster</taxon>
    </lineage>
</organism>
<reference evidence="1 2" key="1">
    <citation type="submission" date="2018-08" db="EMBL/GenBank/DDBJ databases">
        <title>A genome reference for cultivated species of the human gut microbiota.</title>
        <authorList>
            <person name="Zou Y."/>
            <person name="Xue W."/>
            <person name="Luo G."/>
        </authorList>
    </citation>
    <scope>NUCLEOTIDE SEQUENCE [LARGE SCALE GENOMIC DNA]</scope>
    <source>
        <strain evidence="1 2">AM35-14</strain>
    </source>
</reference>
<gene>
    <name evidence="1" type="ORF">DW839_15210</name>
</gene>
<name>A0A414AUJ7_9FIRM</name>
<dbReference type="SUPFAM" id="SSF52540">
    <property type="entry name" value="P-loop containing nucleoside triphosphate hydrolases"/>
    <property type="match status" value="1"/>
</dbReference>
<protein>
    <recommendedName>
        <fullName evidence="3">Zona occludens toxin N-terminal domain-containing protein</fullName>
    </recommendedName>
</protein>
<proteinExistence type="predicted"/>